<name>A0ABW9UMB0_CHLPH</name>
<organism evidence="2 3">
    <name type="scientific">Chlorobium phaeovibrioides</name>
    <dbReference type="NCBI Taxonomy" id="1094"/>
    <lineage>
        <taxon>Bacteria</taxon>
        <taxon>Pseudomonadati</taxon>
        <taxon>Chlorobiota</taxon>
        <taxon>Chlorobiia</taxon>
        <taxon>Chlorobiales</taxon>
        <taxon>Chlorobiaceae</taxon>
        <taxon>Chlorobium/Pelodictyon group</taxon>
        <taxon>Chlorobium</taxon>
    </lineage>
</organism>
<feature type="transmembrane region" description="Helical" evidence="1">
    <location>
        <begin position="21"/>
        <end position="44"/>
    </location>
</feature>
<sequence>MAFLSGQQYLPERSSIVRASSTLPAAVGVLVGTSFIAISLWLFFTVGSGTTSTAGDIRIFSALTGAYGLWRIIKSVMLLKKGEENS</sequence>
<gene>
    <name evidence="2" type="ORF">GJ685_02330</name>
</gene>
<comment type="caution">
    <text evidence="2">The sequence shown here is derived from an EMBL/GenBank/DDBJ whole genome shotgun (WGS) entry which is preliminary data.</text>
</comment>
<proteinExistence type="predicted"/>
<keyword evidence="1" id="KW-0472">Membrane</keyword>
<evidence type="ECO:0000313" key="3">
    <source>
        <dbReference type="Proteomes" id="UP000489351"/>
    </source>
</evidence>
<keyword evidence="1" id="KW-0812">Transmembrane</keyword>
<reference evidence="2 3" key="1">
    <citation type="submission" date="2019-11" db="EMBL/GenBank/DDBJ databases">
        <title>Green- and brown-colored morphotypes of Chlorobia in the stratified aquatic ecosystems of Kandalaksha Gulf (White Sea): A model for study of the accessory genome evolution.</title>
        <authorList>
            <person name="Grouzdev D.S."/>
        </authorList>
    </citation>
    <scope>NUCLEOTIDE SEQUENCE [LARGE SCALE GENOMIC DNA]</scope>
    <source>
        <strain evidence="2 3">ZM</strain>
    </source>
</reference>
<keyword evidence="1" id="KW-1133">Transmembrane helix</keyword>
<keyword evidence="3" id="KW-1185">Reference proteome</keyword>
<dbReference type="EMBL" id="WUBZ01000005">
    <property type="protein sequence ID" value="MWV53899.1"/>
    <property type="molecule type" value="Genomic_DNA"/>
</dbReference>
<evidence type="ECO:0000313" key="2">
    <source>
        <dbReference type="EMBL" id="MWV53899.1"/>
    </source>
</evidence>
<protein>
    <submittedName>
        <fullName evidence="2">Uncharacterized protein</fullName>
    </submittedName>
</protein>
<evidence type="ECO:0000256" key="1">
    <source>
        <dbReference type="SAM" id="Phobius"/>
    </source>
</evidence>
<accession>A0ABW9UMB0</accession>
<dbReference type="Proteomes" id="UP000489351">
    <property type="component" value="Unassembled WGS sequence"/>
</dbReference>